<evidence type="ECO:0000313" key="3">
    <source>
        <dbReference type="Proteomes" id="UP001237642"/>
    </source>
</evidence>
<dbReference type="InterPro" id="IPR036291">
    <property type="entry name" value="NAD(P)-bd_dom_sf"/>
</dbReference>
<organism evidence="2 3">
    <name type="scientific">Heracleum sosnowskyi</name>
    <dbReference type="NCBI Taxonomy" id="360622"/>
    <lineage>
        <taxon>Eukaryota</taxon>
        <taxon>Viridiplantae</taxon>
        <taxon>Streptophyta</taxon>
        <taxon>Embryophyta</taxon>
        <taxon>Tracheophyta</taxon>
        <taxon>Spermatophyta</taxon>
        <taxon>Magnoliopsida</taxon>
        <taxon>eudicotyledons</taxon>
        <taxon>Gunneridae</taxon>
        <taxon>Pentapetalae</taxon>
        <taxon>asterids</taxon>
        <taxon>campanulids</taxon>
        <taxon>Apiales</taxon>
        <taxon>Apiaceae</taxon>
        <taxon>Apioideae</taxon>
        <taxon>apioid superclade</taxon>
        <taxon>Tordylieae</taxon>
        <taxon>Tordyliinae</taxon>
        <taxon>Heracleum</taxon>
    </lineage>
</organism>
<dbReference type="Gene3D" id="3.40.50.720">
    <property type="entry name" value="NAD(P)-binding Rossmann-like Domain"/>
    <property type="match status" value="1"/>
</dbReference>
<protein>
    <submittedName>
        <fullName evidence="2">Methionine adenosyltransferase 2 subunit beta</fullName>
    </submittedName>
</protein>
<dbReference type="InterPro" id="IPR029903">
    <property type="entry name" value="RmlD-like-bd"/>
</dbReference>
<dbReference type="AlphaFoldDB" id="A0AAD8MHI1"/>
<name>A0AAD8MHI1_9APIA</name>
<feature type="domain" description="RmlD-like substrate binding" evidence="1">
    <location>
        <begin position="10"/>
        <end position="322"/>
    </location>
</feature>
<gene>
    <name evidence="2" type="ORF">POM88_032423</name>
</gene>
<evidence type="ECO:0000259" key="1">
    <source>
        <dbReference type="Pfam" id="PF04321"/>
    </source>
</evidence>
<accession>A0AAD8MHI1</accession>
<evidence type="ECO:0000313" key="2">
    <source>
        <dbReference type="EMBL" id="KAK1376230.1"/>
    </source>
</evidence>
<dbReference type="PANTHER" id="PTHR43242:SF1">
    <property type="entry name" value="NAD(P)-BINDING ROSSMANN-FOLD SUPERFAMILY PROTEIN"/>
    <property type="match status" value="1"/>
</dbReference>
<dbReference type="PANTHER" id="PTHR43242">
    <property type="entry name" value="NAD(P)-BINDING ROSSMANN-FOLD SUPERFAMILY PROTEIN"/>
    <property type="match status" value="1"/>
</dbReference>
<reference evidence="2" key="2">
    <citation type="submission" date="2023-05" db="EMBL/GenBank/DDBJ databases">
        <authorList>
            <person name="Schelkunov M.I."/>
        </authorList>
    </citation>
    <scope>NUCLEOTIDE SEQUENCE</scope>
    <source>
        <strain evidence="2">Hsosn_3</strain>
        <tissue evidence="2">Leaf</tissue>
    </source>
</reference>
<dbReference type="SUPFAM" id="SSF51735">
    <property type="entry name" value="NAD(P)-binding Rossmann-fold domains"/>
    <property type="match status" value="1"/>
</dbReference>
<reference evidence="2" key="1">
    <citation type="submission" date="2023-02" db="EMBL/GenBank/DDBJ databases">
        <title>Genome of toxic invasive species Heracleum sosnowskyi carries increased number of genes despite the absence of recent whole-genome duplications.</title>
        <authorList>
            <person name="Schelkunov M."/>
            <person name="Shtratnikova V."/>
            <person name="Makarenko M."/>
            <person name="Klepikova A."/>
            <person name="Omelchenko D."/>
            <person name="Novikova G."/>
            <person name="Obukhova E."/>
            <person name="Bogdanov V."/>
            <person name="Penin A."/>
            <person name="Logacheva M."/>
        </authorList>
    </citation>
    <scope>NUCLEOTIDE SEQUENCE</scope>
    <source>
        <strain evidence="2">Hsosn_3</strain>
        <tissue evidence="2">Leaf</tissue>
    </source>
</reference>
<proteinExistence type="predicted"/>
<dbReference type="Pfam" id="PF04321">
    <property type="entry name" value="RmlD_sub_bind"/>
    <property type="match status" value="1"/>
</dbReference>
<comment type="caution">
    <text evidence="2">The sequence shown here is derived from an EMBL/GenBank/DDBJ whole genome shotgun (WGS) entry which is preliminary data.</text>
</comment>
<sequence length="329" mass="35795">MSSSNNKKKSVLIIGGTGYLGQHLLQQLSNNSLIQHPFNLAFTHHSTLPPQPLLQAIHSNCLTFPLNLQNGHGFDAISSTFGQPDVVVNCAAISAPSACETDPATAMSVNVPSALVKWLLGFGNDNTLLIHLSTDHVYEGVKSFYKEEDETAPVNVYGQSKVESEHFISANWSNFAILRSSIIYGPQTAAPVRKSLPVQWIDSLLAKGNEVELFHDEFRCPIFIKDVVTIIRTLTSRWIADGTNMQVILNVGGPDRLSRLQMAETVAAVKGYELSLLKPVSASTINRGVKSPADISMDIKKLKQTLGVSPMRFEEGVKLTLADPTGITS</sequence>
<dbReference type="EMBL" id="JAUIZM010000007">
    <property type="protein sequence ID" value="KAK1376230.1"/>
    <property type="molecule type" value="Genomic_DNA"/>
</dbReference>
<keyword evidence="3" id="KW-1185">Reference proteome</keyword>
<dbReference type="CDD" id="cd05254">
    <property type="entry name" value="dTDP_HR_like_SDR_e"/>
    <property type="match status" value="1"/>
</dbReference>
<dbReference type="Proteomes" id="UP001237642">
    <property type="component" value="Unassembled WGS sequence"/>
</dbReference>